<keyword evidence="2" id="KW-0694">RNA-binding</keyword>
<keyword evidence="6" id="KW-1185">Reference proteome</keyword>
<dbReference type="SMART" id="SM00322">
    <property type="entry name" value="KH"/>
    <property type="match status" value="4"/>
</dbReference>
<dbReference type="InterPro" id="IPR056553">
    <property type="entry name" value="KH_Mug60-KHD4"/>
</dbReference>
<dbReference type="GO" id="GO:0003729">
    <property type="term" value="F:mRNA binding"/>
    <property type="evidence" value="ECO:0007669"/>
    <property type="project" value="TreeGrafter"/>
</dbReference>
<dbReference type="Proteomes" id="UP000612746">
    <property type="component" value="Unassembled WGS sequence"/>
</dbReference>
<dbReference type="OrthoDB" id="271862at2759"/>
<dbReference type="EMBL" id="JAEPRA010000013">
    <property type="protein sequence ID" value="KAG2176759.1"/>
    <property type="molecule type" value="Genomic_DNA"/>
</dbReference>
<dbReference type="PANTHER" id="PTHR10627:SF76">
    <property type="entry name" value="KH DOMAIN-CONTAINING PROTEIN YLL032C"/>
    <property type="match status" value="1"/>
</dbReference>
<evidence type="ECO:0000259" key="4">
    <source>
        <dbReference type="SMART" id="SM00322"/>
    </source>
</evidence>
<gene>
    <name evidence="5" type="ORF">INT44_007423</name>
</gene>
<evidence type="ECO:0000313" key="5">
    <source>
        <dbReference type="EMBL" id="KAG2176759.1"/>
    </source>
</evidence>
<dbReference type="PANTHER" id="PTHR10627">
    <property type="entry name" value="SCP160"/>
    <property type="match status" value="1"/>
</dbReference>
<feature type="compositionally biased region" description="Polar residues" evidence="3">
    <location>
        <begin position="929"/>
        <end position="949"/>
    </location>
</feature>
<dbReference type="Pfam" id="PF24563">
    <property type="entry name" value="KH_Mug60-KHD4"/>
    <property type="match status" value="1"/>
</dbReference>
<dbReference type="InterPro" id="IPR036612">
    <property type="entry name" value="KH_dom_type_1_sf"/>
</dbReference>
<dbReference type="CDD" id="cd00105">
    <property type="entry name" value="KH-I"/>
    <property type="match status" value="1"/>
</dbReference>
<evidence type="ECO:0000313" key="6">
    <source>
        <dbReference type="Proteomes" id="UP000612746"/>
    </source>
</evidence>
<organism evidence="5 6">
    <name type="scientific">Umbelopsis vinacea</name>
    <dbReference type="NCBI Taxonomy" id="44442"/>
    <lineage>
        <taxon>Eukaryota</taxon>
        <taxon>Fungi</taxon>
        <taxon>Fungi incertae sedis</taxon>
        <taxon>Mucoromycota</taxon>
        <taxon>Mucoromycotina</taxon>
        <taxon>Umbelopsidomycetes</taxon>
        <taxon>Umbelopsidales</taxon>
        <taxon>Umbelopsidaceae</taxon>
        <taxon>Umbelopsis</taxon>
    </lineage>
</organism>
<dbReference type="PROSITE" id="PS50084">
    <property type="entry name" value="KH_TYPE_1"/>
    <property type="match status" value="1"/>
</dbReference>
<dbReference type="SUPFAM" id="SSF54791">
    <property type="entry name" value="Eukaryotic type KH-domain (KH-domain type I)"/>
    <property type="match status" value="4"/>
</dbReference>
<accession>A0A8H7PM77</accession>
<feature type="domain" description="K Homology" evidence="4">
    <location>
        <begin position="477"/>
        <end position="557"/>
    </location>
</feature>
<feature type="region of interest" description="Disordered" evidence="3">
    <location>
        <begin position="825"/>
        <end position="877"/>
    </location>
</feature>
<dbReference type="CDD" id="cd22453">
    <property type="entry name" value="KH-I_MUG60_like"/>
    <property type="match status" value="1"/>
</dbReference>
<feature type="domain" description="K Homology" evidence="4">
    <location>
        <begin position="409"/>
        <end position="475"/>
    </location>
</feature>
<comment type="caution">
    <text evidence="5">The sequence shown here is derived from an EMBL/GenBank/DDBJ whole genome shotgun (WGS) entry which is preliminary data.</text>
</comment>
<evidence type="ECO:0000256" key="3">
    <source>
        <dbReference type="SAM" id="MobiDB-lite"/>
    </source>
</evidence>
<dbReference type="Pfam" id="PF00013">
    <property type="entry name" value="KH_1"/>
    <property type="match status" value="2"/>
</dbReference>
<protein>
    <recommendedName>
        <fullName evidence="4">K Homology domain-containing protein</fullName>
    </recommendedName>
</protein>
<feature type="compositionally biased region" description="Low complexity" evidence="3">
    <location>
        <begin position="846"/>
        <end position="856"/>
    </location>
</feature>
<reference evidence="5" key="1">
    <citation type="submission" date="2020-12" db="EMBL/GenBank/DDBJ databases">
        <title>Metabolic potential, ecology and presence of endohyphal bacteria is reflected in genomic diversity of Mucoromycotina.</title>
        <authorList>
            <person name="Muszewska A."/>
            <person name="Okrasinska A."/>
            <person name="Steczkiewicz K."/>
            <person name="Drgas O."/>
            <person name="Orlowska M."/>
            <person name="Perlinska-Lenart U."/>
            <person name="Aleksandrzak-Piekarczyk T."/>
            <person name="Szatraj K."/>
            <person name="Zielenkiewicz U."/>
            <person name="Pilsyk S."/>
            <person name="Malc E."/>
            <person name="Mieczkowski P."/>
            <person name="Kruszewska J.S."/>
            <person name="Biernat P."/>
            <person name="Pawlowska J."/>
        </authorList>
    </citation>
    <scope>NUCLEOTIDE SEQUENCE</scope>
    <source>
        <strain evidence="5">WA0000051536</strain>
    </source>
</reference>
<dbReference type="Gene3D" id="3.30.1370.10">
    <property type="entry name" value="K Homology domain, type 1"/>
    <property type="match status" value="3"/>
</dbReference>
<feature type="domain" description="K Homology" evidence="4">
    <location>
        <begin position="171"/>
        <end position="251"/>
    </location>
</feature>
<feature type="compositionally biased region" description="Polar residues" evidence="3">
    <location>
        <begin position="857"/>
        <end position="872"/>
    </location>
</feature>
<sequence length="1046" mass="115906">MAQLAFSFCLAVPDTCQVRDGEDSFRDLRNACASQKPHIKAQFTNEFFAKANPSLSKQISACNITLSGPAALVLSARGELLRDNPIKINLIIRPSAQDIYVDNSQELKPVVQQGFEKIEADTETHIRISNLGGKCTISVHGVIEQAEKARVQVLVFLDNMASVAITNGKAGLRTDTLDMPHNLHSVVCGKKRCYLQSISKETATNIYLPSVFLSMANQDRTSAAEKPATIHITGDSVGIARAKDMLTKLSLQKANSMYHKDSILHPRKIDWMLLQRRDELRNIMQDNGSFIALPAIGSGNNTITVYAENRVNVERTLRSLNYLACNVYQATFFFKNPSESGGFNPDDNSNIFSSLENVSKLVAQLAQASGAEVAYKSDQGCIEVFGTERAVRNVYQMLYDMPFLKMYHQDTVFDVELANDQREFISGKKNGKINKIMKTCGVKIRFLPFSEYNFVIEVSSTNFAKALDGLTLMQDELPAEISFSVPEVYHRRIIGVGGKNIQRIMKKYGVYVKFSGAEEFASLGGYYSNEDNVVARTPMKNQINLDNLKHAVMELINPRDKDFVTQSLYIPSRLHRTLLQEHDLELQDIEQKANSKVHWPDRELACDKVQVTGPQFQIHLITQFLNQLVPEEHVVTAPDTPELRELLNSADFKNLVMKIKTDHDFTVCVPTLEVKDSETTEPASESASTPKAGTKTPEEAKIVILLKFTQNIIDALPHALNELTEFLKTHGIVPSIQDLNPSDLASCPSDSFDDSLLKFNSESLANIKSPDVNLSSYSLFNHPSGSAFGASWGNFGPGREGSGNFNEGSKQGLPDSPIRAIFEETGGSEGDLRIPRKSERQAQKPSLSTSTSTSSSIWSNAPNPSQPSSFYTQGMDLRPRSAGYDTTAFSGIIPGNTFAYRPSQTPTGPSRSSTMHDIRRMSQVPPPNALTSSYSTGTINSGKIPSQRSLPESILKRDLLSFQQYQYQQQHNQDDPSPPTVRPKIPPPGFQYGKVFGPGDAAQPDNSWEEMNKAFAQAFSLDPFPQHPKASFPTQHLNGRTRGFDI</sequence>
<dbReference type="InterPro" id="IPR004087">
    <property type="entry name" value="KH_dom"/>
</dbReference>
<proteinExistence type="predicted"/>
<evidence type="ECO:0000256" key="2">
    <source>
        <dbReference type="PROSITE-ProRule" id="PRU00117"/>
    </source>
</evidence>
<feature type="region of interest" description="Disordered" evidence="3">
    <location>
        <begin position="893"/>
        <end position="949"/>
    </location>
</feature>
<dbReference type="InterPro" id="IPR004088">
    <property type="entry name" value="KH_dom_type_1"/>
</dbReference>
<feature type="domain" description="K Homology" evidence="4">
    <location>
        <begin position="562"/>
        <end position="630"/>
    </location>
</feature>
<dbReference type="AlphaFoldDB" id="A0A8H7PM77"/>
<feature type="compositionally biased region" description="Polar residues" evidence="3">
    <location>
        <begin position="902"/>
        <end position="913"/>
    </location>
</feature>
<dbReference type="GO" id="GO:0005737">
    <property type="term" value="C:cytoplasm"/>
    <property type="evidence" value="ECO:0007669"/>
    <property type="project" value="TreeGrafter"/>
</dbReference>
<feature type="compositionally biased region" description="Pro residues" evidence="3">
    <location>
        <begin position="976"/>
        <end position="988"/>
    </location>
</feature>
<evidence type="ECO:0000256" key="1">
    <source>
        <dbReference type="ARBA" id="ARBA00022737"/>
    </source>
</evidence>
<keyword evidence="1" id="KW-0677">Repeat</keyword>
<feature type="region of interest" description="Disordered" evidence="3">
    <location>
        <begin position="1022"/>
        <end position="1046"/>
    </location>
</feature>
<name>A0A8H7PM77_9FUNG</name>
<feature type="region of interest" description="Disordered" evidence="3">
    <location>
        <begin position="966"/>
        <end position="988"/>
    </location>
</feature>
<feature type="compositionally biased region" description="Basic and acidic residues" evidence="3">
    <location>
        <begin position="830"/>
        <end position="842"/>
    </location>
</feature>